<evidence type="ECO:0000256" key="3">
    <source>
        <dbReference type="ARBA" id="ARBA00001946"/>
    </source>
</evidence>
<dbReference type="Pfam" id="PF21315">
    <property type="entry name" value="FAN1_HTH"/>
    <property type="match status" value="1"/>
</dbReference>
<dbReference type="GO" id="GO:0003676">
    <property type="term" value="F:nucleic acid binding"/>
    <property type="evidence" value="ECO:0007669"/>
    <property type="project" value="InterPro"/>
</dbReference>
<comment type="catalytic activity">
    <reaction evidence="1">
        <text>Hydrolytically removes 5'-nucleotides successively from the 3'-hydroxy termini of 3'-hydroxy-terminated oligonucleotides.</text>
        <dbReference type="EC" id="3.1.4.1"/>
    </reaction>
</comment>
<dbReference type="PANTHER" id="PTHR15749:SF4">
    <property type="entry name" value="FANCONI-ASSOCIATED NUCLEASE 1"/>
    <property type="match status" value="1"/>
</dbReference>
<evidence type="ECO:0000256" key="2">
    <source>
        <dbReference type="ARBA" id="ARBA00001936"/>
    </source>
</evidence>
<keyword evidence="7" id="KW-0479">Metal-binding</keyword>
<dbReference type="RefSeq" id="WP_065680101.1">
    <property type="nucleotide sequence ID" value="NZ_AP025461.1"/>
</dbReference>
<dbReference type="EMBL" id="FLQP01000066">
    <property type="protein sequence ID" value="SBS67606.1"/>
    <property type="molecule type" value="Genomic_DNA"/>
</dbReference>
<evidence type="ECO:0000256" key="7">
    <source>
        <dbReference type="ARBA" id="ARBA00022723"/>
    </source>
</evidence>
<dbReference type="GO" id="GO:0046872">
    <property type="term" value="F:metal ion binding"/>
    <property type="evidence" value="ECO:0007669"/>
    <property type="project" value="UniProtKB-KW"/>
</dbReference>
<dbReference type="GO" id="GO:0036297">
    <property type="term" value="P:interstrand cross-link repair"/>
    <property type="evidence" value="ECO:0007669"/>
    <property type="project" value="InterPro"/>
</dbReference>
<protein>
    <recommendedName>
        <fullName evidence="5">phosphodiesterase I</fullName>
        <ecNumber evidence="5">3.1.4.1</ecNumber>
    </recommendedName>
</protein>
<evidence type="ECO:0000256" key="9">
    <source>
        <dbReference type="ARBA" id="ARBA00022842"/>
    </source>
</evidence>
<evidence type="ECO:0000256" key="5">
    <source>
        <dbReference type="ARBA" id="ARBA00012029"/>
    </source>
</evidence>
<keyword evidence="8" id="KW-0378">Hydrolase</keyword>
<dbReference type="Pfam" id="PF08774">
    <property type="entry name" value="VRR_NUC"/>
    <property type="match status" value="1"/>
</dbReference>
<dbReference type="AlphaFoldDB" id="A0A1C3J1Q0"/>
<organism evidence="12 13">
    <name type="scientific">Vibrio atlanticus</name>
    <dbReference type="NCBI Taxonomy" id="693153"/>
    <lineage>
        <taxon>Bacteria</taxon>
        <taxon>Pseudomonadati</taxon>
        <taxon>Pseudomonadota</taxon>
        <taxon>Gammaproteobacteria</taxon>
        <taxon>Vibrionales</taxon>
        <taxon>Vibrionaceae</taxon>
        <taxon>Vibrio</taxon>
    </lineage>
</organism>
<dbReference type="Gene3D" id="3.40.1350.10">
    <property type="match status" value="1"/>
</dbReference>
<reference evidence="13" key="1">
    <citation type="submission" date="2016-06" db="EMBL/GenBank/DDBJ databases">
        <authorList>
            <person name="Rodrigo-Torres Lidia"/>
            <person name="Arahal R.David."/>
        </authorList>
    </citation>
    <scope>NUCLEOTIDE SEQUENCE [LARGE SCALE GENOMIC DNA]</scope>
    <source>
        <strain evidence="13">CECT 7223</strain>
    </source>
</reference>
<evidence type="ECO:0000313" key="12">
    <source>
        <dbReference type="EMBL" id="SBS67606.1"/>
    </source>
</evidence>
<evidence type="ECO:0000256" key="1">
    <source>
        <dbReference type="ARBA" id="ARBA00000983"/>
    </source>
</evidence>
<dbReference type="GO" id="GO:0004528">
    <property type="term" value="F:phosphodiesterase I activity"/>
    <property type="evidence" value="ECO:0007669"/>
    <property type="project" value="UniProtKB-EC"/>
</dbReference>
<sequence>MYQATNPLTIETTSQLSPTYYLDNFNRLIEHAQTLYPDLLSDDECHWLSEYKRLSVSSQCLMIRLLSRKGCWFRSDKLNYAEIPDLKSALQELNTSNFIALSHPTEQHNLVISDLELGLHLLTKPELFSAFPFLMNNQTAKKDELLALLEHQPFDQFQNLSFDCIYVVESEVIDVLLLLFFANTYQDLSQFVLSDLGLNTFENYPLSKQRRFFTSREQLNQLLQIRDIQRLYSEGDRKDGKFLEQLLNSIPEESEHRSIARKRSRLINDIARDLERLNQNDQAVFWFKQSVLPPSRERLARIYDKQDELNLMCDIVTKMKANPSDVSELEVAAKLEQRLLRKQMLSTKKGHKVSRTIKPNCKEIKLELDLSQTRVELAVKQHLENQGWEVYFSENSFLCGLFGLAFWEVIFADVESAFINRYQHRPLDMYHSDFIDNRAEQIQAVFQTISEQGLNQLLDIYDQKYGIANPFVHWNHFPKALIEHSIEAIPNALIVELFKVILSDLKLFRNGMPDLIAFKDDEFHWIEVKGPGDKLQDNQWRWIKEFERLSVPFSVCYVNH</sequence>
<dbReference type="Proteomes" id="UP000092876">
    <property type="component" value="Unassembled WGS sequence"/>
</dbReference>
<name>A0A1C3J1Q0_9VIBR</name>
<keyword evidence="6" id="KW-0540">Nuclease</keyword>
<accession>A0A1C3J1Q0</accession>
<evidence type="ECO:0000313" key="13">
    <source>
        <dbReference type="Proteomes" id="UP000092876"/>
    </source>
</evidence>
<dbReference type="InterPro" id="IPR011856">
    <property type="entry name" value="tRNA_endonuc-like_dom_sf"/>
</dbReference>
<dbReference type="GeneID" id="94235756"/>
<dbReference type="EC" id="3.1.4.1" evidence="5"/>
<keyword evidence="9" id="KW-0460">Magnesium</keyword>
<dbReference type="PANTHER" id="PTHR15749">
    <property type="entry name" value="FANCONI-ASSOCIATED NUCLEASE 1"/>
    <property type="match status" value="1"/>
</dbReference>
<evidence type="ECO:0000256" key="6">
    <source>
        <dbReference type="ARBA" id="ARBA00022722"/>
    </source>
</evidence>
<evidence type="ECO:0000259" key="11">
    <source>
        <dbReference type="SMART" id="SM00990"/>
    </source>
</evidence>
<evidence type="ECO:0000256" key="10">
    <source>
        <dbReference type="ARBA" id="ARBA00023211"/>
    </source>
</evidence>
<dbReference type="SMART" id="SM00990">
    <property type="entry name" value="VRR_NUC"/>
    <property type="match status" value="1"/>
</dbReference>
<feature type="domain" description="VRR-NUC" evidence="11">
    <location>
        <begin position="449"/>
        <end position="560"/>
    </location>
</feature>
<keyword evidence="10" id="KW-0464">Manganese</keyword>
<comment type="cofactor">
    <cofactor evidence="2">
        <name>Mn(2+)</name>
        <dbReference type="ChEBI" id="CHEBI:29035"/>
    </cofactor>
</comment>
<dbReference type="InterPro" id="IPR033315">
    <property type="entry name" value="Fan1-like"/>
</dbReference>
<dbReference type="InterPro" id="IPR014883">
    <property type="entry name" value="VRR_NUC"/>
</dbReference>
<evidence type="ECO:0000256" key="8">
    <source>
        <dbReference type="ARBA" id="ARBA00022801"/>
    </source>
</evidence>
<comment type="cofactor">
    <cofactor evidence="3">
        <name>Mg(2+)</name>
        <dbReference type="ChEBI" id="CHEBI:18420"/>
    </cofactor>
</comment>
<evidence type="ECO:0000256" key="4">
    <source>
        <dbReference type="ARBA" id="ARBA00005533"/>
    </source>
</evidence>
<proteinExistence type="inferred from homology"/>
<gene>
    <name evidence="12" type="ORF">VAT7223_03803</name>
</gene>
<comment type="similarity">
    <text evidence="4">Belongs to the FAN1 family.</text>
</comment>
<dbReference type="InterPro" id="IPR049125">
    <property type="entry name" value="FAN1-like_WH"/>
</dbReference>